<keyword evidence="2 3" id="KW-0732">Signal</keyword>
<dbReference type="PANTHER" id="PTHR38108">
    <property type="entry name" value="UPF0319 PROTEIN YCCT"/>
    <property type="match status" value="1"/>
</dbReference>
<feature type="chain" id="PRO_5046276279" evidence="3">
    <location>
        <begin position="21"/>
        <end position="230"/>
    </location>
</feature>
<protein>
    <submittedName>
        <fullName evidence="4">DUF2057 family protein</fullName>
    </submittedName>
</protein>
<evidence type="ECO:0000256" key="1">
    <source>
        <dbReference type="ARBA" id="ARBA00008490"/>
    </source>
</evidence>
<dbReference type="Pfam" id="PF09829">
    <property type="entry name" value="DUF2057"/>
    <property type="match status" value="1"/>
</dbReference>
<reference evidence="5" key="1">
    <citation type="submission" date="2023-07" db="EMBL/GenBank/DDBJ databases">
        <title>Molecular identification of indigenous halophilic bacteria isolated from red sea cost, biodegradation of synthetic dyes and assessment of degraded metabolite toxicity.</title>
        <authorList>
            <person name="Chaieb K."/>
            <person name="Altayb H.N."/>
        </authorList>
    </citation>
    <scope>NUCLEOTIDE SEQUENCE [LARGE SCALE GENOMIC DNA]</scope>
    <source>
        <strain evidence="5">K20</strain>
    </source>
</reference>
<evidence type="ECO:0000256" key="3">
    <source>
        <dbReference type="SAM" id="SignalP"/>
    </source>
</evidence>
<dbReference type="RefSeq" id="WP_225250117.1">
    <property type="nucleotide sequence ID" value="NZ_JAIWIU010000042.1"/>
</dbReference>
<accession>A0ABS7YJR3</accession>
<feature type="signal peptide" evidence="3">
    <location>
        <begin position="1"/>
        <end position="20"/>
    </location>
</feature>
<dbReference type="PANTHER" id="PTHR38108:SF1">
    <property type="entry name" value="UPF0319 PROTEIN YCCT"/>
    <property type="match status" value="1"/>
</dbReference>
<dbReference type="EMBL" id="JAIWIU010000042">
    <property type="protein sequence ID" value="MCA2015918.1"/>
    <property type="molecule type" value="Genomic_DNA"/>
</dbReference>
<evidence type="ECO:0000313" key="4">
    <source>
        <dbReference type="EMBL" id="MCA2015918.1"/>
    </source>
</evidence>
<organism evidence="4 5">
    <name type="scientific">Vibrio tritonius</name>
    <dbReference type="NCBI Taxonomy" id="1435069"/>
    <lineage>
        <taxon>Bacteria</taxon>
        <taxon>Pseudomonadati</taxon>
        <taxon>Pseudomonadota</taxon>
        <taxon>Gammaproteobacteria</taxon>
        <taxon>Vibrionales</taxon>
        <taxon>Vibrionaceae</taxon>
        <taxon>Vibrio</taxon>
    </lineage>
</organism>
<evidence type="ECO:0000256" key="2">
    <source>
        <dbReference type="ARBA" id="ARBA00022729"/>
    </source>
</evidence>
<gene>
    <name evidence="4" type="ORF">LDJ79_07335</name>
</gene>
<proteinExistence type="inferred from homology"/>
<comment type="caution">
    <text evidence="4">The sequence shown here is derived from an EMBL/GenBank/DDBJ whole genome shotgun (WGS) entry which is preliminary data.</text>
</comment>
<dbReference type="InterPro" id="IPR018635">
    <property type="entry name" value="UPF0319"/>
</dbReference>
<dbReference type="Proteomes" id="UP001199044">
    <property type="component" value="Unassembled WGS sequence"/>
</dbReference>
<evidence type="ECO:0000313" key="5">
    <source>
        <dbReference type="Proteomes" id="UP001199044"/>
    </source>
</evidence>
<name>A0ABS7YJR3_9VIBR</name>
<comment type="similarity">
    <text evidence="1">Belongs to the UPF0319 family.</text>
</comment>
<keyword evidence="5" id="KW-1185">Reference proteome</keyword>
<sequence length="230" mass="26016">MKKATMFLFGVVLTSPFTAAANVVINVPEDVSILVVNMNKPNVENSLFSGKKLTLPNGENQILFKYIPTFESGDEIRNVSSEAVVTKFNAADTTLDFKLPEYRSVRIAQENIREMEWGFVEANTQHSIPVKYDFLTKDGVQYGRDYITEAREYNFARGAAAITLLAKTKSPVVAVTSNKEHSTYKIHSNAKTVAQTSELMSNNVEQLKVWYSRSSEQERKAFRKWIVDQE</sequence>